<gene>
    <name evidence="3" type="ORF">ACFSBX_12370</name>
</gene>
<dbReference type="PANTHER" id="PTHR46268:SF6">
    <property type="entry name" value="UNIVERSAL STRESS PROTEIN UP12"/>
    <property type="match status" value="1"/>
</dbReference>
<dbReference type="InterPro" id="IPR014729">
    <property type="entry name" value="Rossmann-like_a/b/a_fold"/>
</dbReference>
<feature type="domain" description="UspA" evidence="2">
    <location>
        <begin position="2"/>
        <end position="170"/>
    </location>
</feature>
<evidence type="ECO:0000256" key="1">
    <source>
        <dbReference type="ARBA" id="ARBA00008791"/>
    </source>
</evidence>
<dbReference type="PANTHER" id="PTHR46268">
    <property type="entry name" value="STRESS RESPONSE PROTEIN NHAX"/>
    <property type="match status" value="1"/>
</dbReference>
<protein>
    <submittedName>
        <fullName evidence="3">Universal stress protein</fullName>
    </submittedName>
</protein>
<name>A0ABD6CNW3_9EURY</name>
<dbReference type="EMBL" id="JBHUDK010000010">
    <property type="protein sequence ID" value="MFD1599750.1"/>
    <property type="molecule type" value="Genomic_DNA"/>
</dbReference>
<dbReference type="Gene3D" id="3.40.50.620">
    <property type="entry name" value="HUPs"/>
    <property type="match status" value="1"/>
</dbReference>
<dbReference type="Proteomes" id="UP001597085">
    <property type="component" value="Unassembled WGS sequence"/>
</dbReference>
<dbReference type="Pfam" id="PF00582">
    <property type="entry name" value="Usp"/>
    <property type="match status" value="1"/>
</dbReference>
<organism evidence="3 4">
    <name type="scientific">Halobellus rarus</name>
    <dbReference type="NCBI Taxonomy" id="1126237"/>
    <lineage>
        <taxon>Archaea</taxon>
        <taxon>Methanobacteriati</taxon>
        <taxon>Methanobacteriota</taxon>
        <taxon>Stenosarchaea group</taxon>
        <taxon>Halobacteria</taxon>
        <taxon>Halobacteriales</taxon>
        <taxon>Haloferacaceae</taxon>
        <taxon>Halobellus</taxon>
    </lineage>
</organism>
<dbReference type="AlphaFoldDB" id="A0ABD6CNW3"/>
<comment type="caution">
    <text evidence="3">The sequence shown here is derived from an EMBL/GenBank/DDBJ whole genome shotgun (WGS) entry which is preliminary data.</text>
</comment>
<evidence type="ECO:0000313" key="4">
    <source>
        <dbReference type="Proteomes" id="UP001597085"/>
    </source>
</evidence>
<dbReference type="InterPro" id="IPR006016">
    <property type="entry name" value="UspA"/>
</dbReference>
<accession>A0ABD6CNW3</accession>
<evidence type="ECO:0000259" key="2">
    <source>
        <dbReference type="Pfam" id="PF00582"/>
    </source>
</evidence>
<comment type="similarity">
    <text evidence="1">Belongs to the universal stress protein A family.</text>
</comment>
<proteinExistence type="inferred from homology"/>
<evidence type="ECO:0000313" key="3">
    <source>
        <dbReference type="EMBL" id="MFD1599750.1"/>
    </source>
</evidence>
<keyword evidence="4" id="KW-1185">Reference proteome</keyword>
<dbReference type="CDD" id="cd00293">
    <property type="entry name" value="USP-like"/>
    <property type="match status" value="1"/>
</dbReference>
<dbReference type="SUPFAM" id="SSF52402">
    <property type="entry name" value="Adenine nucleotide alpha hydrolases-like"/>
    <property type="match status" value="1"/>
</dbReference>
<dbReference type="RefSeq" id="WP_256420623.1">
    <property type="nucleotide sequence ID" value="NZ_JANHDI010000004.1"/>
</dbReference>
<sequence>MSVLAATDGTSVPDRAVEVAADLASQYGEELLVLHVIPEDVFEEQRKSSVESTSDLALTFAPEITYRELGDQTGTPGGSDSRYSLEQAQHDAAGVAEDVTERTVDDIDDIEASYRGRVGDVTEEILHVASEEDPRYLVVGGRKRTPVGKAIFGSVTQSLLLEADRPVVTVMSEK</sequence>
<reference evidence="3 4" key="1">
    <citation type="journal article" date="2019" name="Int. J. Syst. Evol. Microbiol.">
        <title>The Global Catalogue of Microorganisms (GCM) 10K type strain sequencing project: providing services to taxonomists for standard genome sequencing and annotation.</title>
        <authorList>
            <consortium name="The Broad Institute Genomics Platform"/>
            <consortium name="The Broad Institute Genome Sequencing Center for Infectious Disease"/>
            <person name="Wu L."/>
            <person name="Ma J."/>
        </authorList>
    </citation>
    <scope>NUCLEOTIDE SEQUENCE [LARGE SCALE GENOMIC DNA]</scope>
    <source>
        <strain evidence="3 4">CGMCC 1.12121</strain>
    </source>
</reference>